<keyword evidence="1" id="KW-1133">Transmembrane helix</keyword>
<accession>A0ABU0AKE0</accession>
<evidence type="ECO:0000313" key="2">
    <source>
        <dbReference type="EMBL" id="MDQ0271735.1"/>
    </source>
</evidence>
<sequence length="79" mass="9254">MKYGVYYFQLVICFFGFIVCYIFSGIVGSYAIEYNNIPSEIEKALFAFNHSSYPYIALLFLLWVIVVVVLLLRKIKMHI</sequence>
<comment type="caution">
    <text evidence="2">The sequence shown here is derived from an EMBL/GenBank/DDBJ whole genome shotgun (WGS) entry which is preliminary data.</text>
</comment>
<keyword evidence="3" id="KW-1185">Reference proteome</keyword>
<dbReference type="RefSeq" id="WP_307477063.1">
    <property type="nucleotide sequence ID" value="NZ_JAUSUB010000016.1"/>
</dbReference>
<evidence type="ECO:0000256" key="1">
    <source>
        <dbReference type="SAM" id="Phobius"/>
    </source>
</evidence>
<dbReference type="Proteomes" id="UP001238088">
    <property type="component" value="Unassembled WGS sequence"/>
</dbReference>
<proteinExistence type="predicted"/>
<keyword evidence="1" id="KW-0812">Transmembrane</keyword>
<keyword evidence="1" id="KW-0472">Membrane</keyword>
<gene>
    <name evidence="2" type="ORF">J2S17_003623</name>
</gene>
<feature type="transmembrane region" description="Helical" evidence="1">
    <location>
        <begin position="52"/>
        <end position="72"/>
    </location>
</feature>
<dbReference type="EMBL" id="JAUSUB010000016">
    <property type="protein sequence ID" value="MDQ0271735.1"/>
    <property type="molecule type" value="Genomic_DNA"/>
</dbReference>
<reference evidence="2 3" key="1">
    <citation type="submission" date="2023-07" db="EMBL/GenBank/DDBJ databases">
        <title>Genomic Encyclopedia of Type Strains, Phase IV (KMG-IV): sequencing the most valuable type-strain genomes for metagenomic binning, comparative biology and taxonomic classification.</title>
        <authorList>
            <person name="Goeker M."/>
        </authorList>
    </citation>
    <scope>NUCLEOTIDE SEQUENCE [LARGE SCALE GENOMIC DNA]</scope>
    <source>
        <strain evidence="2 3">DSM 23494</strain>
    </source>
</reference>
<evidence type="ECO:0000313" key="3">
    <source>
        <dbReference type="Proteomes" id="UP001238088"/>
    </source>
</evidence>
<organism evidence="2 3">
    <name type="scientific">Cytobacillus purgationiresistens</name>
    <dbReference type="NCBI Taxonomy" id="863449"/>
    <lineage>
        <taxon>Bacteria</taxon>
        <taxon>Bacillati</taxon>
        <taxon>Bacillota</taxon>
        <taxon>Bacilli</taxon>
        <taxon>Bacillales</taxon>
        <taxon>Bacillaceae</taxon>
        <taxon>Cytobacillus</taxon>
    </lineage>
</organism>
<name>A0ABU0AKE0_9BACI</name>
<protein>
    <submittedName>
        <fullName evidence="2">Uncharacterized protein</fullName>
    </submittedName>
</protein>
<feature type="transmembrane region" description="Helical" evidence="1">
    <location>
        <begin position="7"/>
        <end position="32"/>
    </location>
</feature>